<accession>A0AAW4PM41</accession>
<keyword evidence="1" id="KW-0812">Transmembrane</keyword>
<gene>
    <name evidence="2" type="ORF">EGH21_01120</name>
</gene>
<reference evidence="2 3" key="1">
    <citation type="submission" date="2021-06" db="EMBL/GenBank/DDBJ databases">
        <title>Halomicroarcula sp. a new haloarchaeum isolated from saline soil.</title>
        <authorList>
            <person name="Duran-Viseras A."/>
            <person name="Sanchez-Porro C."/>
            <person name="Ventosa A."/>
        </authorList>
    </citation>
    <scope>NUCLEOTIDE SEQUENCE [LARGE SCALE GENOMIC DNA]</scope>
    <source>
        <strain evidence="2 3">F13</strain>
    </source>
</reference>
<sequence length="92" mass="9875">MSVAVTYLGMDLPDIARPSADTLDQLAGVTGLGWTTSLLGFLTTLVGYGHSVLSRFAAEPQTLLYLGVAFFVATLGLDRLAASMRERRPRSE</sequence>
<dbReference type="EMBL" id="RKLR01000001">
    <property type="protein sequence ID" value="MBX0321620.1"/>
    <property type="molecule type" value="Genomic_DNA"/>
</dbReference>
<keyword evidence="1" id="KW-0472">Membrane</keyword>
<dbReference type="AlphaFoldDB" id="A0AAW4PM41"/>
<name>A0AAW4PM41_9EURY</name>
<dbReference type="RefSeq" id="WP_220616635.1">
    <property type="nucleotide sequence ID" value="NZ_RKLR01000001.1"/>
</dbReference>
<proteinExistence type="predicted"/>
<comment type="caution">
    <text evidence="2">The sequence shown here is derived from an EMBL/GenBank/DDBJ whole genome shotgun (WGS) entry which is preliminary data.</text>
</comment>
<feature type="transmembrane region" description="Helical" evidence="1">
    <location>
        <begin position="26"/>
        <end position="50"/>
    </location>
</feature>
<keyword evidence="1" id="KW-1133">Transmembrane helix</keyword>
<evidence type="ECO:0000256" key="1">
    <source>
        <dbReference type="SAM" id="Phobius"/>
    </source>
</evidence>
<evidence type="ECO:0000313" key="2">
    <source>
        <dbReference type="EMBL" id="MBX0321620.1"/>
    </source>
</evidence>
<organism evidence="2 3">
    <name type="scientific">Haloarcula rubra</name>
    <dbReference type="NCBI Taxonomy" id="2487747"/>
    <lineage>
        <taxon>Archaea</taxon>
        <taxon>Methanobacteriati</taxon>
        <taxon>Methanobacteriota</taxon>
        <taxon>Stenosarchaea group</taxon>
        <taxon>Halobacteria</taxon>
        <taxon>Halobacteriales</taxon>
        <taxon>Haloarculaceae</taxon>
        <taxon>Haloarcula</taxon>
    </lineage>
</organism>
<dbReference type="Proteomes" id="UP001430377">
    <property type="component" value="Unassembled WGS sequence"/>
</dbReference>
<evidence type="ECO:0000313" key="3">
    <source>
        <dbReference type="Proteomes" id="UP001430377"/>
    </source>
</evidence>
<keyword evidence="3" id="KW-1185">Reference proteome</keyword>
<protein>
    <submittedName>
        <fullName evidence="2">Uncharacterized protein</fullName>
    </submittedName>
</protein>
<feature type="transmembrane region" description="Helical" evidence="1">
    <location>
        <begin position="62"/>
        <end position="82"/>
    </location>
</feature>